<dbReference type="Proteomes" id="UP001058860">
    <property type="component" value="Chromosome"/>
</dbReference>
<sequence length="235" mass="25444">MAVGSVLLDPAVTELEPPLARRVQEHLDPRGPRAVVVVHLDDPPAAGLPDRLVDRRTAGDEPPLEVLFGIRAAVGEVGVPDPVVAEPQDSLLDLGRGGVADHDDLEVLIGLRQDGRQRAVDERLDVGVRRDQHADERLMLVVRRLVLGAGTRLPEPPAGAGLVVVQQVERLEHLGPVALHRLQHGVGPRPRAQLGDRGLQRGQPLRRPGLLRFEPLHSRENRGDTVGGVARPWTG</sequence>
<evidence type="ECO:0000313" key="2">
    <source>
        <dbReference type="Proteomes" id="UP001058860"/>
    </source>
</evidence>
<reference evidence="2" key="1">
    <citation type="submission" date="2021-11" db="EMBL/GenBank/DDBJ databases">
        <title>Cultivation dependent microbiological survey of springs from the worlds oldest radium mine currently devoted to the extraction of radon-saturated water.</title>
        <authorList>
            <person name="Kapinusova G."/>
            <person name="Smrhova T."/>
            <person name="Strejcek M."/>
            <person name="Suman J."/>
            <person name="Jani K."/>
            <person name="Pajer P."/>
            <person name="Uhlik O."/>
        </authorList>
    </citation>
    <scope>NUCLEOTIDE SEQUENCE [LARGE SCALE GENOMIC DNA]</scope>
    <source>
        <strain evidence="2">J379</strain>
    </source>
</reference>
<name>A0ABY5PHK0_9ACTN</name>
<dbReference type="EMBL" id="CP088295">
    <property type="protein sequence ID" value="UUY04084.1"/>
    <property type="molecule type" value="Genomic_DNA"/>
</dbReference>
<organism evidence="1 2">
    <name type="scientific">Svornostia abyssi</name>
    <dbReference type="NCBI Taxonomy" id="2898438"/>
    <lineage>
        <taxon>Bacteria</taxon>
        <taxon>Bacillati</taxon>
        <taxon>Actinomycetota</taxon>
        <taxon>Thermoleophilia</taxon>
        <taxon>Solirubrobacterales</taxon>
        <taxon>Baekduiaceae</taxon>
        <taxon>Svornostia</taxon>
    </lineage>
</organism>
<proteinExistence type="predicted"/>
<protein>
    <submittedName>
        <fullName evidence="1">Uncharacterized protein</fullName>
    </submittedName>
</protein>
<accession>A0ABY5PHK0</accession>
<keyword evidence="2" id="KW-1185">Reference proteome</keyword>
<evidence type="ECO:0000313" key="1">
    <source>
        <dbReference type="EMBL" id="UUY04084.1"/>
    </source>
</evidence>
<gene>
    <name evidence="1" type="ORF">LRS13_00720</name>
</gene>